<dbReference type="GO" id="GO:0005829">
    <property type="term" value="C:cytosol"/>
    <property type="evidence" value="ECO:0007669"/>
    <property type="project" value="TreeGrafter"/>
</dbReference>
<dbReference type="InterPro" id="IPR005913">
    <property type="entry name" value="dTDP_dehydrorham_reduct"/>
</dbReference>
<organism evidence="2">
    <name type="scientific">freshwater metagenome</name>
    <dbReference type="NCBI Taxonomy" id="449393"/>
    <lineage>
        <taxon>unclassified sequences</taxon>
        <taxon>metagenomes</taxon>
        <taxon>ecological metagenomes</taxon>
    </lineage>
</organism>
<dbReference type="CDD" id="cd05254">
    <property type="entry name" value="dTDP_HR_like_SDR_e"/>
    <property type="match status" value="1"/>
</dbReference>
<sequence>MEHAITASLRPGHGRGALITGAGGQLGHALAETYPEALALTRAEWDVTFPASELLKPELVLHAAAWTNVDGAEDDPQDTAAVNVGGVQHVAELGVPFVLYSTDYVFDGTKRTPYVESDRTNPLGIYGRTKLHGEAASGEHVWIVRTSWLFGATGKNFVRTMLRLGAERDEVAVVDDQRGCPTFVGHLAQATAAITELPYGVYHVAADGDCTWADFAEAIFEDAGLDCRVRRITTAEFGARAPRPVYSVLRSERGAPEMPHWRDGLRECLTLLGAR</sequence>
<dbReference type="SUPFAM" id="SSF51735">
    <property type="entry name" value="NAD(P)-binding Rossmann-fold domains"/>
    <property type="match status" value="1"/>
</dbReference>
<feature type="domain" description="RmlD-like substrate binding" evidence="1">
    <location>
        <begin position="18"/>
        <end position="270"/>
    </location>
</feature>
<dbReference type="EMBL" id="CAEZXP010000001">
    <property type="protein sequence ID" value="CAB4683895.1"/>
    <property type="molecule type" value="Genomic_DNA"/>
</dbReference>
<evidence type="ECO:0000259" key="1">
    <source>
        <dbReference type="Pfam" id="PF04321"/>
    </source>
</evidence>
<protein>
    <submittedName>
        <fullName evidence="2">Unannotated protein</fullName>
    </submittedName>
</protein>
<dbReference type="InterPro" id="IPR029903">
    <property type="entry name" value="RmlD-like-bd"/>
</dbReference>
<dbReference type="NCBIfam" id="TIGR01214">
    <property type="entry name" value="rmlD"/>
    <property type="match status" value="1"/>
</dbReference>
<dbReference type="Pfam" id="PF04321">
    <property type="entry name" value="RmlD_sub_bind"/>
    <property type="match status" value="1"/>
</dbReference>
<dbReference type="Gene3D" id="3.90.25.10">
    <property type="entry name" value="UDP-galactose 4-epimerase, domain 1"/>
    <property type="match status" value="1"/>
</dbReference>
<dbReference type="InterPro" id="IPR036291">
    <property type="entry name" value="NAD(P)-bd_dom_sf"/>
</dbReference>
<dbReference type="GO" id="GO:0019305">
    <property type="term" value="P:dTDP-rhamnose biosynthetic process"/>
    <property type="evidence" value="ECO:0007669"/>
    <property type="project" value="TreeGrafter"/>
</dbReference>
<gene>
    <name evidence="2" type="ORF">UFOPK2399_00143</name>
</gene>
<dbReference type="AlphaFoldDB" id="A0A6J6NH13"/>
<dbReference type="GO" id="GO:0008831">
    <property type="term" value="F:dTDP-4-dehydrorhamnose reductase activity"/>
    <property type="evidence" value="ECO:0007669"/>
    <property type="project" value="TreeGrafter"/>
</dbReference>
<dbReference type="PANTHER" id="PTHR10491:SF4">
    <property type="entry name" value="METHIONINE ADENOSYLTRANSFERASE 2 SUBUNIT BETA"/>
    <property type="match status" value="1"/>
</dbReference>
<dbReference type="PANTHER" id="PTHR10491">
    <property type="entry name" value="DTDP-4-DEHYDRORHAMNOSE REDUCTASE"/>
    <property type="match status" value="1"/>
</dbReference>
<evidence type="ECO:0000313" key="2">
    <source>
        <dbReference type="EMBL" id="CAB4683895.1"/>
    </source>
</evidence>
<proteinExistence type="predicted"/>
<dbReference type="Gene3D" id="3.40.50.720">
    <property type="entry name" value="NAD(P)-binding Rossmann-like Domain"/>
    <property type="match status" value="1"/>
</dbReference>
<name>A0A6J6NH13_9ZZZZ</name>
<accession>A0A6J6NH13</accession>
<reference evidence="2" key="1">
    <citation type="submission" date="2020-05" db="EMBL/GenBank/DDBJ databases">
        <authorList>
            <person name="Chiriac C."/>
            <person name="Salcher M."/>
            <person name="Ghai R."/>
            <person name="Kavagutti S V."/>
        </authorList>
    </citation>
    <scope>NUCLEOTIDE SEQUENCE</scope>
</reference>